<accession>A0A1A8X670</accession>
<organism evidence="2 3">
    <name type="scientific">Plasmodium malariae</name>
    <dbReference type="NCBI Taxonomy" id="5858"/>
    <lineage>
        <taxon>Eukaryota</taxon>
        <taxon>Sar</taxon>
        <taxon>Alveolata</taxon>
        <taxon>Apicomplexa</taxon>
        <taxon>Aconoidasida</taxon>
        <taxon>Haemosporida</taxon>
        <taxon>Plasmodiidae</taxon>
        <taxon>Plasmodium</taxon>
        <taxon>Plasmodium (Plasmodium)</taxon>
    </lineage>
</organism>
<evidence type="ECO:0000313" key="3">
    <source>
        <dbReference type="Proteomes" id="UP000078597"/>
    </source>
</evidence>
<evidence type="ECO:0000313" key="2">
    <source>
        <dbReference type="EMBL" id="SBT00741.1"/>
    </source>
</evidence>
<gene>
    <name evidence="2" type="ORF">PMALA_078110</name>
</gene>
<dbReference type="VEuPathDB" id="PlasmoDB:PmUG01_00066100"/>
<keyword evidence="1" id="KW-0472">Membrane</keyword>
<evidence type="ECO:0000256" key="1">
    <source>
        <dbReference type="SAM" id="Phobius"/>
    </source>
</evidence>
<dbReference type="Pfam" id="PF05795">
    <property type="entry name" value="Plasmodium_Vir"/>
    <property type="match status" value="2"/>
</dbReference>
<dbReference type="AlphaFoldDB" id="A0A1A8X670"/>
<dbReference type="EMBL" id="FLQW01006614">
    <property type="protein sequence ID" value="SBT00741.1"/>
    <property type="molecule type" value="Genomic_DNA"/>
</dbReference>
<reference evidence="3" key="1">
    <citation type="submission" date="2016-05" db="EMBL/GenBank/DDBJ databases">
        <authorList>
            <person name="Naeem Raeece"/>
        </authorList>
    </citation>
    <scope>NUCLEOTIDE SEQUENCE [LARGE SCALE GENOMIC DNA]</scope>
</reference>
<proteinExistence type="predicted"/>
<keyword evidence="1" id="KW-0812">Transmembrane</keyword>
<dbReference type="InterPro" id="IPR008780">
    <property type="entry name" value="Plasmodium_Vir"/>
</dbReference>
<name>A0A1A8X670_PLAMA</name>
<sequence>MNSEGNNVLVLFENILNEIPEYKNYDKFSKTDATTSSESVCEELNDSEGKCKEVKEICKTIVNKLNKFNKKNYTESEHNDTCSFFTWWTYDEIIKKFKNNCKTSFDKCNITKFNDIVNREYNKVVGKNCIFYLMKPKYCEYLKYIESIYEKYMRECCAYFFSKNYFDNCQKYFKCGDKYTPYHLLSKLKCGHAVSEKYWENLINELAVDRSIKSKDENIYKGIFSILMKDTFYKGITFGFVVVGILFCIFLFYKITHGRRNKYKDNFLDPDGNLARFYQAKHRKTNWDDSKIRLSYYVV</sequence>
<dbReference type="Proteomes" id="UP000078597">
    <property type="component" value="Unassembled WGS sequence"/>
</dbReference>
<protein>
    <submittedName>
        <fullName evidence="2">PIR Superfamily Protein</fullName>
    </submittedName>
</protein>
<feature type="transmembrane region" description="Helical" evidence="1">
    <location>
        <begin position="232"/>
        <end position="253"/>
    </location>
</feature>
<keyword evidence="1" id="KW-1133">Transmembrane helix</keyword>